<dbReference type="Proteomes" id="UP000000814">
    <property type="component" value="Chromosome"/>
</dbReference>
<feature type="transmembrane region" description="Helical" evidence="1">
    <location>
        <begin position="213"/>
        <end position="230"/>
    </location>
</feature>
<accession>Q97DV8</accession>
<dbReference type="KEGG" id="cac:CA_C3362"/>
<proteinExistence type="predicted"/>
<keyword evidence="3" id="KW-1185">Reference proteome</keyword>
<name>Q97DV8_CLOAB</name>
<reference evidence="2 3" key="1">
    <citation type="journal article" date="2001" name="J. Bacteriol.">
        <title>Genome sequence and comparative analysis of the solvent-producing bacterium Clostridium acetobutylicum.</title>
        <authorList>
            <person name="Nolling J."/>
            <person name="Breton G."/>
            <person name="Omelchenko M.V."/>
            <person name="Makarova K.S."/>
            <person name="Zeng Q."/>
            <person name="Gibson R."/>
            <person name="Lee H.M."/>
            <person name="Dubois J."/>
            <person name="Qiu D."/>
            <person name="Hitti J."/>
            <person name="Wolf Y.I."/>
            <person name="Tatusov R.L."/>
            <person name="Sabathe F."/>
            <person name="Doucette-Stamm L."/>
            <person name="Soucaille P."/>
            <person name="Daly M.J."/>
            <person name="Bennett G.N."/>
            <person name="Koonin E.V."/>
            <person name="Smith D.R."/>
        </authorList>
    </citation>
    <scope>NUCLEOTIDE SEQUENCE [LARGE SCALE GENOMIC DNA]</scope>
    <source>
        <strain evidence="3">ATCC 824 / DSM 792 / JCM 1419 / LMG 5710 / VKM B-1787</strain>
    </source>
</reference>
<evidence type="ECO:0000256" key="1">
    <source>
        <dbReference type="SAM" id="Phobius"/>
    </source>
</evidence>
<dbReference type="eggNOG" id="COG3619">
    <property type="taxonomic scope" value="Bacteria"/>
</dbReference>
<dbReference type="InterPro" id="IPR010699">
    <property type="entry name" value="DUF1275"/>
</dbReference>
<keyword evidence="1" id="KW-0812">Transmembrane</keyword>
<feature type="transmembrane region" description="Helical" evidence="1">
    <location>
        <begin position="21"/>
        <end position="43"/>
    </location>
</feature>
<dbReference type="RefSeq" id="WP_010966634.1">
    <property type="nucleotide sequence ID" value="NC_003030.1"/>
</dbReference>
<evidence type="ECO:0000313" key="2">
    <source>
        <dbReference type="EMBL" id="AAK81294.1"/>
    </source>
</evidence>
<keyword evidence="1" id="KW-0472">Membrane</keyword>
<dbReference type="STRING" id="272562.CA_C3362"/>
<keyword evidence="1" id="KW-1133">Transmembrane helix</keyword>
<dbReference type="PANTHER" id="PTHR37314">
    <property type="entry name" value="SLR0142 PROTEIN"/>
    <property type="match status" value="1"/>
</dbReference>
<dbReference type="Pfam" id="PF06912">
    <property type="entry name" value="DUF1275"/>
    <property type="match status" value="1"/>
</dbReference>
<sequence length="231" mass="25184">MSTKDIDILQKNKISIPSFACESLTLGALLTVVGGFLDAYTFIGRGGVFANAQTANIVLLGINTFKGEFKKSLIYLLPIIAFILGVFAAEIIKKSSSLPFIPNWQRSILILEIIILFIIGFIPNSVSNSIINITVSFVASLQYCSFKKLGNSTYATTMCTGNLRSASLLAYTAFSKRDKEAAVKSIRYFAIIFAFICGVSVGGFLTLFTGVHAVWLVDILLLIILILMDLK</sequence>
<feature type="transmembrane region" description="Helical" evidence="1">
    <location>
        <begin position="186"/>
        <end position="207"/>
    </location>
</feature>
<dbReference type="EMBL" id="AE001437">
    <property type="protein sequence ID" value="AAK81294.1"/>
    <property type="molecule type" value="Genomic_DNA"/>
</dbReference>
<dbReference type="PATRIC" id="fig|272562.8.peg.3544"/>
<dbReference type="PIR" id="C97313">
    <property type="entry name" value="C97313"/>
</dbReference>
<evidence type="ECO:0000313" key="3">
    <source>
        <dbReference type="Proteomes" id="UP000000814"/>
    </source>
</evidence>
<dbReference type="OrthoDB" id="7057004at2"/>
<gene>
    <name evidence="2" type="ordered locus">CA_C3362</name>
</gene>
<protein>
    <submittedName>
        <fullName evidence="2">Uncharacterized conserved membrane protein, YOAK B.subtilis homolog</fullName>
    </submittedName>
</protein>
<feature type="transmembrane region" description="Helical" evidence="1">
    <location>
        <begin position="73"/>
        <end position="92"/>
    </location>
</feature>
<organism evidence="2 3">
    <name type="scientific">Clostridium acetobutylicum (strain ATCC 824 / DSM 792 / JCM 1419 / IAM 19013 / LMG 5710 / NBRC 13948 / NRRL B-527 / VKM B-1787 / 2291 / W)</name>
    <dbReference type="NCBI Taxonomy" id="272562"/>
    <lineage>
        <taxon>Bacteria</taxon>
        <taxon>Bacillati</taxon>
        <taxon>Bacillota</taxon>
        <taxon>Clostridia</taxon>
        <taxon>Eubacteriales</taxon>
        <taxon>Clostridiaceae</taxon>
        <taxon>Clostridium</taxon>
    </lineage>
</organism>
<dbReference type="PANTHER" id="PTHR37314:SF4">
    <property type="entry name" value="UPF0700 TRANSMEMBRANE PROTEIN YOAK"/>
    <property type="match status" value="1"/>
</dbReference>
<dbReference type="GeneID" id="44999857"/>
<dbReference type="AlphaFoldDB" id="Q97DV8"/>
<feature type="transmembrane region" description="Helical" evidence="1">
    <location>
        <begin position="104"/>
        <end position="123"/>
    </location>
</feature>
<dbReference type="HOGENOM" id="CLU_079303_0_1_9"/>